<evidence type="ECO:0000259" key="2">
    <source>
        <dbReference type="Pfam" id="PF00425"/>
    </source>
</evidence>
<dbReference type="GO" id="GO:0009396">
    <property type="term" value="P:folic acid-containing compound biosynthetic process"/>
    <property type="evidence" value="ECO:0007669"/>
    <property type="project" value="InterPro"/>
</dbReference>
<evidence type="ECO:0000313" key="3">
    <source>
        <dbReference type="EMBL" id="PKU24807.1"/>
    </source>
</evidence>
<dbReference type="Pfam" id="PF00425">
    <property type="entry name" value="Chorismate_bind"/>
    <property type="match status" value="1"/>
</dbReference>
<dbReference type="InterPro" id="IPR036038">
    <property type="entry name" value="Aminotransferase-like"/>
</dbReference>
<organism evidence="3 4">
    <name type="scientific">Telmatospirillum siberiense</name>
    <dbReference type="NCBI Taxonomy" id="382514"/>
    <lineage>
        <taxon>Bacteria</taxon>
        <taxon>Pseudomonadati</taxon>
        <taxon>Pseudomonadota</taxon>
        <taxon>Alphaproteobacteria</taxon>
        <taxon>Rhodospirillales</taxon>
        <taxon>Rhodospirillaceae</taxon>
        <taxon>Telmatospirillum</taxon>
    </lineage>
</organism>
<accession>A0A2N3PWN1</accession>
<dbReference type="NCBIfam" id="NF005698">
    <property type="entry name" value="PRK07508.1"/>
    <property type="match status" value="1"/>
</dbReference>
<dbReference type="InterPro" id="IPR005801">
    <property type="entry name" value="ADC_synthase"/>
</dbReference>
<protein>
    <recommendedName>
        <fullName evidence="1">Probable branched-chain-amino-acid aminotransferase</fullName>
    </recommendedName>
</protein>
<dbReference type="OrthoDB" id="9803598at2"/>
<dbReference type="PRINTS" id="PR00095">
    <property type="entry name" value="ANTSNTHASEI"/>
</dbReference>
<dbReference type="Gene3D" id="3.60.120.10">
    <property type="entry name" value="Anthranilate synthase"/>
    <property type="match status" value="1"/>
</dbReference>
<comment type="caution">
    <text evidence="3">The sequence shown here is derived from an EMBL/GenBank/DDBJ whole genome shotgun (WGS) entry which is preliminary data.</text>
</comment>
<dbReference type="NCBIfam" id="TIGR00553">
    <property type="entry name" value="pabB"/>
    <property type="match status" value="1"/>
</dbReference>
<evidence type="ECO:0000313" key="4">
    <source>
        <dbReference type="Proteomes" id="UP000233293"/>
    </source>
</evidence>
<dbReference type="EMBL" id="PIUM01000008">
    <property type="protein sequence ID" value="PKU24807.1"/>
    <property type="molecule type" value="Genomic_DNA"/>
</dbReference>
<dbReference type="Gene3D" id="3.30.470.10">
    <property type="match status" value="1"/>
</dbReference>
<name>A0A2N3PWN1_9PROT</name>
<dbReference type="RefSeq" id="WP_101250350.1">
    <property type="nucleotide sequence ID" value="NZ_PIUM01000008.1"/>
</dbReference>
<sequence length="577" mass="63916">MIVFDNAITEQSSVFAEPIGIIRADKQEEVLPAVAAMASALDRGEYLAGFFSYELGYVLEDRLLRLLPEQRGIPLLWFEIFAGPAQYHTGDTLWQKGKAYAGPIRWEWKRADYGSRFVRVAEWIKAGDIYQANLSMRGRFRFIGDPRALFHDLRKHAGAAHGAYIDAKEFQIISVSPELFFELASDGTITTRPMKGSKARGEDDETDRAARAELAASEKDRAENLMIVDLFRNDLTRIAKVPSVRVPSLFDIETYPTIHQMVSTVTAKIPPRLGIDRILAALFPSGSVTGAPKIRAMEIIAATEQSPRGAYCGAIGHFAPDGSACFNVAIRTMTLSDGYGEIGVGGALVADSQCDAEYEECLLKARYFERARHPVALIETLRGRHGIDRHLDRMQNSAAWFDIPFDRATAEKTAAAAGEGRVRLVLQEDGCISVSTGNLPVSQDVWHFRISTRRVDSSDPFLRHKTDWRELYDEELRLSGCDEVLFLNERDEICEGSRSNVFLVIDGAWLTPAATAGLLNGCLREEMLASGRCREAVLRIADIERSEQIWFGNSLRGLIRAEPQAAMAGFGGHGPPG</sequence>
<proteinExistence type="predicted"/>
<reference evidence="4" key="1">
    <citation type="submission" date="2017-12" db="EMBL/GenBank/DDBJ databases">
        <title>Draft genome sequence of Telmatospirillum siberiense 26-4b1T, an acidotolerant peatland alphaproteobacterium potentially involved in sulfur cycling.</title>
        <authorList>
            <person name="Hausmann B."/>
            <person name="Pjevac P."/>
            <person name="Schreck K."/>
            <person name="Herbold C.W."/>
            <person name="Daims H."/>
            <person name="Wagner M."/>
            <person name="Pester M."/>
            <person name="Loy A."/>
        </authorList>
    </citation>
    <scope>NUCLEOTIDE SEQUENCE [LARGE SCALE GENOMIC DNA]</scope>
    <source>
        <strain evidence="4">26-4b1</strain>
    </source>
</reference>
<dbReference type="InterPro" id="IPR005802">
    <property type="entry name" value="ADC_synth_comp_1"/>
</dbReference>
<gene>
    <name evidence="3" type="primary">pabB</name>
    <name evidence="3" type="ORF">CWS72_09460</name>
</gene>
<dbReference type="PANTHER" id="PTHR11236:SF50">
    <property type="entry name" value="AMINODEOXYCHORISMATE SYNTHASE COMPONENT 1"/>
    <property type="match status" value="1"/>
</dbReference>
<dbReference type="GO" id="GO:0000162">
    <property type="term" value="P:L-tryptophan biosynthetic process"/>
    <property type="evidence" value="ECO:0007669"/>
    <property type="project" value="TreeGrafter"/>
</dbReference>
<dbReference type="AlphaFoldDB" id="A0A2N3PWN1"/>
<dbReference type="Proteomes" id="UP000233293">
    <property type="component" value="Unassembled WGS sequence"/>
</dbReference>
<dbReference type="PANTHER" id="PTHR11236">
    <property type="entry name" value="AMINOBENZOATE/ANTHRANILATE SYNTHASE"/>
    <property type="match status" value="1"/>
</dbReference>
<dbReference type="Pfam" id="PF01063">
    <property type="entry name" value="Aminotran_4"/>
    <property type="match status" value="1"/>
</dbReference>
<dbReference type="InterPro" id="IPR019999">
    <property type="entry name" value="Anth_synth_I-like"/>
</dbReference>
<dbReference type="InterPro" id="IPR043132">
    <property type="entry name" value="BCAT-like_C"/>
</dbReference>
<dbReference type="GO" id="GO:0046820">
    <property type="term" value="F:4-amino-4-deoxychorismate synthase activity"/>
    <property type="evidence" value="ECO:0007669"/>
    <property type="project" value="TreeGrafter"/>
</dbReference>
<dbReference type="SUPFAM" id="SSF56322">
    <property type="entry name" value="ADC synthase"/>
    <property type="match status" value="1"/>
</dbReference>
<evidence type="ECO:0000256" key="1">
    <source>
        <dbReference type="ARBA" id="ARBA00014472"/>
    </source>
</evidence>
<feature type="domain" description="Chorismate-utilising enzyme C-terminal" evidence="2">
    <location>
        <begin position="110"/>
        <end position="364"/>
    </location>
</feature>
<dbReference type="SUPFAM" id="SSF56752">
    <property type="entry name" value="D-aminoacid aminotransferase-like PLP-dependent enzymes"/>
    <property type="match status" value="1"/>
</dbReference>
<dbReference type="Gene3D" id="3.20.10.10">
    <property type="entry name" value="D-amino Acid Aminotransferase, subunit A, domain 2"/>
    <property type="match status" value="1"/>
</dbReference>
<keyword evidence="4" id="KW-1185">Reference proteome</keyword>
<dbReference type="InterPro" id="IPR043131">
    <property type="entry name" value="BCAT-like_N"/>
</dbReference>
<dbReference type="InterPro" id="IPR001544">
    <property type="entry name" value="Aminotrans_IV"/>
</dbReference>
<dbReference type="InterPro" id="IPR015890">
    <property type="entry name" value="Chorismate_C"/>
</dbReference>